<proteinExistence type="inferred from homology"/>
<sequence length="170" mass="18747">MWCAHLNSEADIRILIHAVGRMKAGPERDLADRFLDRLHKSGPAVGIEFAGVTECAESRAQTPAERKREEGRKLSELAGTGAIFLLDERGKNISSRALAETIARYRDEGVKQVTFAIGGPDGHDSETRAAAEIAISFGAQTWPHQLMRIMLAEQLYRSATILAGHPYHRD</sequence>
<gene>
    <name evidence="5 6" type="primary">rlmH</name>
    <name evidence="6" type="ORF">NTH_01971</name>
</gene>
<keyword evidence="7" id="KW-1185">Reference proteome</keyword>
<dbReference type="Gene3D" id="3.40.1280.10">
    <property type="match status" value="1"/>
</dbReference>
<evidence type="ECO:0000313" key="6">
    <source>
        <dbReference type="EMBL" id="UUP17503.1"/>
    </source>
</evidence>
<dbReference type="Proteomes" id="UP001342418">
    <property type="component" value="Chromosome"/>
</dbReference>
<dbReference type="NCBIfam" id="NF000989">
    <property type="entry name" value="PRK00103.2-3"/>
    <property type="match status" value="1"/>
</dbReference>
<dbReference type="CDD" id="cd18081">
    <property type="entry name" value="RlmH-like"/>
    <property type="match status" value="1"/>
</dbReference>
<dbReference type="PIRSF" id="PIRSF004505">
    <property type="entry name" value="MT_bac"/>
    <property type="match status" value="1"/>
</dbReference>
<dbReference type="GO" id="GO:0008168">
    <property type="term" value="F:methyltransferase activity"/>
    <property type="evidence" value="ECO:0007669"/>
    <property type="project" value="UniProtKB-KW"/>
</dbReference>
<feature type="binding site" evidence="5">
    <location>
        <position position="86"/>
    </location>
    <ligand>
        <name>S-adenosyl-L-methionine</name>
        <dbReference type="ChEBI" id="CHEBI:59789"/>
    </ligand>
</feature>
<dbReference type="GO" id="GO:0032259">
    <property type="term" value="P:methylation"/>
    <property type="evidence" value="ECO:0007669"/>
    <property type="project" value="UniProtKB-KW"/>
</dbReference>
<comment type="function">
    <text evidence="5">Specifically methylates the pseudouridine at position 1915 (m3Psi1915) in 23S rRNA.</text>
</comment>
<keyword evidence="3 5" id="KW-0949">S-adenosyl-L-methionine</keyword>
<comment type="subunit">
    <text evidence="5">Homodimer.</text>
</comment>
<evidence type="ECO:0000256" key="3">
    <source>
        <dbReference type="ARBA" id="ARBA00022691"/>
    </source>
</evidence>
<organism evidence="6 7">
    <name type="scientific">Nitratireductor thuwali</name>
    <dbReference type="NCBI Taxonomy" id="2267699"/>
    <lineage>
        <taxon>Bacteria</taxon>
        <taxon>Pseudomonadati</taxon>
        <taxon>Pseudomonadota</taxon>
        <taxon>Alphaproteobacteria</taxon>
        <taxon>Hyphomicrobiales</taxon>
        <taxon>Phyllobacteriaceae</taxon>
        <taxon>Nitratireductor</taxon>
    </lineage>
</organism>
<dbReference type="SUPFAM" id="SSF75217">
    <property type="entry name" value="alpha/beta knot"/>
    <property type="match status" value="1"/>
</dbReference>
<keyword evidence="5" id="KW-0698">rRNA processing</keyword>
<comment type="subcellular location">
    <subcellularLocation>
        <location evidence="5">Cytoplasm</location>
    </subcellularLocation>
</comment>
<dbReference type="Pfam" id="PF02590">
    <property type="entry name" value="SPOUT_MTase"/>
    <property type="match status" value="1"/>
</dbReference>
<dbReference type="HAMAP" id="MF_00658">
    <property type="entry name" value="23SrRNA_methyltr_H"/>
    <property type="match status" value="1"/>
</dbReference>
<dbReference type="EC" id="2.1.1.177" evidence="5"/>
<reference evidence="6 7" key="1">
    <citation type="submission" date="2018-07" db="EMBL/GenBank/DDBJ databases">
        <title>Genome sequence of Nitratireductor thuwali#1536.</title>
        <authorList>
            <person name="Michoud G."/>
            <person name="Merlino G."/>
            <person name="Sefrji F.O."/>
            <person name="Daffonchio D."/>
        </authorList>
    </citation>
    <scope>NUCLEOTIDE SEQUENCE [LARGE SCALE GENOMIC DNA]</scope>
    <source>
        <strain evidence="7">Nit1536</strain>
    </source>
</reference>
<dbReference type="EMBL" id="CP030941">
    <property type="protein sequence ID" value="UUP17503.1"/>
    <property type="molecule type" value="Genomic_DNA"/>
</dbReference>
<comment type="caution">
    <text evidence="5">Lacks conserved residue(s) required for the propagation of feature annotation.</text>
</comment>
<evidence type="ECO:0000256" key="1">
    <source>
        <dbReference type="ARBA" id="ARBA00022603"/>
    </source>
</evidence>
<comment type="similarity">
    <text evidence="4 5">Belongs to the RNA methyltransferase RlmH family.</text>
</comment>
<evidence type="ECO:0000256" key="4">
    <source>
        <dbReference type="ARBA" id="ARBA00038303"/>
    </source>
</evidence>
<dbReference type="InterPro" id="IPR029026">
    <property type="entry name" value="tRNA_m1G_MTases_N"/>
</dbReference>
<keyword evidence="5" id="KW-0963">Cytoplasm</keyword>
<dbReference type="InterPro" id="IPR003742">
    <property type="entry name" value="RlmH-like"/>
</dbReference>
<evidence type="ECO:0000256" key="2">
    <source>
        <dbReference type="ARBA" id="ARBA00022679"/>
    </source>
</evidence>
<dbReference type="InterPro" id="IPR029028">
    <property type="entry name" value="Alpha/beta_knot_MTases"/>
</dbReference>
<keyword evidence="1 5" id="KW-0489">Methyltransferase</keyword>
<dbReference type="PANTHER" id="PTHR33603">
    <property type="entry name" value="METHYLTRANSFERASE"/>
    <property type="match status" value="1"/>
</dbReference>
<evidence type="ECO:0000313" key="7">
    <source>
        <dbReference type="Proteomes" id="UP001342418"/>
    </source>
</evidence>
<dbReference type="PANTHER" id="PTHR33603:SF1">
    <property type="entry name" value="RIBOSOMAL RNA LARGE SUBUNIT METHYLTRANSFERASE H"/>
    <property type="match status" value="1"/>
</dbReference>
<accession>A0ABY5MLJ5</accession>
<evidence type="ECO:0000256" key="5">
    <source>
        <dbReference type="HAMAP-Rule" id="MF_00658"/>
    </source>
</evidence>
<protein>
    <recommendedName>
        <fullName evidence="5">Ribosomal RNA large subunit methyltransferase H</fullName>
        <ecNumber evidence="5">2.1.1.177</ecNumber>
    </recommendedName>
    <alternativeName>
        <fullName evidence="5">23S rRNA (pseudouridine1915-N3)-methyltransferase</fullName>
    </alternativeName>
    <alternativeName>
        <fullName evidence="5">23S rRNA m3Psi1915 methyltransferase</fullName>
    </alternativeName>
    <alternativeName>
        <fullName evidence="5">rRNA (pseudouridine-N3-)-methyltransferase RlmH</fullName>
    </alternativeName>
</protein>
<feature type="binding site" evidence="5">
    <location>
        <position position="118"/>
    </location>
    <ligand>
        <name>S-adenosyl-L-methionine</name>
        <dbReference type="ChEBI" id="CHEBI:59789"/>
    </ligand>
</feature>
<name>A0ABY5MLJ5_9HYPH</name>
<comment type="catalytic activity">
    <reaction evidence="5">
        <text>pseudouridine(1915) in 23S rRNA + S-adenosyl-L-methionine = N(3)-methylpseudouridine(1915) in 23S rRNA + S-adenosyl-L-homocysteine + H(+)</text>
        <dbReference type="Rhea" id="RHEA:42752"/>
        <dbReference type="Rhea" id="RHEA-COMP:10221"/>
        <dbReference type="Rhea" id="RHEA-COMP:10222"/>
        <dbReference type="ChEBI" id="CHEBI:15378"/>
        <dbReference type="ChEBI" id="CHEBI:57856"/>
        <dbReference type="ChEBI" id="CHEBI:59789"/>
        <dbReference type="ChEBI" id="CHEBI:65314"/>
        <dbReference type="ChEBI" id="CHEBI:74486"/>
        <dbReference type="EC" id="2.1.1.177"/>
    </reaction>
</comment>
<keyword evidence="2 5" id="KW-0808">Transferase</keyword>